<comment type="caution">
    <text evidence="1">The sequence shown here is derived from an EMBL/GenBank/DDBJ whole genome shotgun (WGS) entry which is preliminary data.</text>
</comment>
<reference evidence="1" key="2">
    <citation type="submission" date="2020-09" db="EMBL/GenBank/DDBJ databases">
        <authorList>
            <person name="Sun Q."/>
            <person name="Ohkuma M."/>
        </authorList>
    </citation>
    <scope>NUCLEOTIDE SEQUENCE</scope>
    <source>
        <strain evidence="1">JCM 3276</strain>
    </source>
</reference>
<proteinExistence type="predicted"/>
<gene>
    <name evidence="1" type="ORF">GCM10010171_57700</name>
</gene>
<dbReference type="AlphaFoldDB" id="A0A918LJ30"/>
<reference evidence="1" key="1">
    <citation type="journal article" date="2014" name="Int. J. Syst. Evol. Microbiol.">
        <title>Complete genome sequence of Corynebacterium casei LMG S-19264T (=DSM 44701T), isolated from a smear-ripened cheese.</title>
        <authorList>
            <consortium name="US DOE Joint Genome Institute (JGI-PGF)"/>
            <person name="Walter F."/>
            <person name="Albersmeier A."/>
            <person name="Kalinowski J."/>
            <person name="Ruckert C."/>
        </authorList>
    </citation>
    <scope>NUCLEOTIDE SEQUENCE</scope>
    <source>
        <strain evidence="1">JCM 3276</strain>
    </source>
</reference>
<accession>A0A918LJ30</accession>
<name>A0A918LJ30_9PSEU</name>
<evidence type="ECO:0000313" key="1">
    <source>
        <dbReference type="EMBL" id="GGS55003.1"/>
    </source>
</evidence>
<protein>
    <submittedName>
        <fullName evidence="1">Uncharacterized protein</fullName>
    </submittedName>
</protein>
<evidence type="ECO:0000313" key="2">
    <source>
        <dbReference type="Proteomes" id="UP000660680"/>
    </source>
</evidence>
<keyword evidence="2" id="KW-1185">Reference proteome</keyword>
<organism evidence="1 2">
    <name type="scientific">Actinokineospora fastidiosa</name>
    <dbReference type="NCBI Taxonomy" id="1816"/>
    <lineage>
        <taxon>Bacteria</taxon>
        <taxon>Bacillati</taxon>
        <taxon>Actinomycetota</taxon>
        <taxon>Actinomycetes</taxon>
        <taxon>Pseudonocardiales</taxon>
        <taxon>Pseudonocardiaceae</taxon>
        <taxon>Actinokineospora</taxon>
    </lineage>
</organism>
<sequence>MARAGVRLRALAHSWLMLEFPRDPSLIDLELQRSSVFPRELASEVCADVREELRRTACSVAATRAGLASLAYRR</sequence>
<dbReference type="Proteomes" id="UP000660680">
    <property type="component" value="Unassembled WGS sequence"/>
</dbReference>
<dbReference type="EMBL" id="BMRB01000007">
    <property type="protein sequence ID" value="GGS55003.1"/>
    <property type="molecule type" value="Genomic_DNA"/>
</dbReference>